<dbReference type="EMBL" id="BKCJ010023450">
    <property type="protein sequence ID" value="GEV43577.1"/>
    <property type="molecule type" value="Genomic_DNA"/>
</dbReference>
<comment type="caution">
    <text evidence="1">The sequence shown here is derived from an EMBL/GenBank/DDBJ whole genome shotgun (WGS) entry which is preliminary data.</text>
</comment>
<dbReference type="AlphaFoldDB" id="A0A699GMQ0"/>
<proteinExistence type="predicted"/>
<protein>
    <submittedName>
        <fullName evidence="1">UBN2 domain-containing protein</fullName>
    </submittedName>
</protein>
<dbReference type="Pfam" id="PF14223">
    <property type="entry name" value="Retrotran_gag_2"/>
    <property type="match status" value="1"/>
</dbReference>
<name>A0A699GMQ0_TANCI</name>
<sequence length="345" mass="39036">MIFNDETIDCAFSRFNTIITPIKALDESFSSRNYVRKFLRALPTKWRPKVTTIEESKDLSTLPLDELIGNLKVYEVVLEKDSKASKKEGKSESDEEDESKRHEISLMALDSKEGFGELLSIRINQSNLGMPCSISIFVACSSRLGFVSNILIPHVSLKVYRNPLPTSKGILRVGFGFASNSKIWSVTSKSLMLSFLNRSNMSLHQTLDLNFELDEAAVGCTQNILRQRDRLDRLSKIRWVVPTFVVDMYGYCKNHKKRAKTGQKRTREQKDYAKASISVTKLTTSRLIDGSSFDGIDMVIKHLDLEPKIVTKLRDFLESERYHIVPFGELNVVTIALVAKSGVIS</sequence>
<evidence type="ECO:0000313" key="1">
    <source>
        <dbReference type="EMBL" id="GEV43577.1"/>
    </source>
</evidence>
<gene>
    <name evidence="1" type="ORF">Tci_115554</name>
</gene>
<accession>A0A699GMQ0</accession>
<reference evidence="1" key="1">
    <citation type="journal article" date="2019" name="Sci. Rep.">
        <title>Draft genome of Tanacetum cinerariifolium, the natural source of mosquito coil.</title>
        <authorList>
            <person name="Yamashiro T."/>
            <person name="Shiraishi A."/>
            <person name="Satake H."/>
            <person name="Nakayama K."/>
        </authorList>
    </citation>
    <scope>NUCLEOTIDE SEQUENCE</scope>
</reference>
<organism evidence="1">
    <name type="scientific">Tanacetum cinerariifolium</name>
    <name type="common">Dalmatian daisy</name>
    <name type="synonym">Chrysanthemum cinerariifolium</name>
    <dbReference type="NCBI Taxonomy" id="118510"/>
    <lineage>
        <taxon>Eukaryota</taxon>
        <taxon>Viridiplantae</taxon>
        <taxon>Streptophyta</taxon>
        <taxon>Embryophyta</taxon>
        <taxon>Tracheophyta</taxon>
        <taxon>Spermatophyta</taxon>
        <taxon>Magnoliopsida</taxon>
        <taxon>eudicotyledons</taxon>
        <taxon>Gunneridae</taxon>
        <taxon>Pentapetalae</taxon>
        <taxon>asterids</taxon>
        <taxon>campanulids</taxon>
        <taxon>Asterales</taxon>
        <taxon>Asteraceae</taxon>
        <taxon>Asteroideae</taxon>
        <taxon>Anthemideae</taxon>
        <taxon>Anthemidinae</taxon>
        <taxon>Tanacetum</taxon>
    </lineage>
</organism>